<reference evidence="1 2" key="1">
    <citation type="journal article" date="2015" name="Genome Announc.">
        <title>Expanding the biotechnology potential of lactobacilli through comparative genomics of 213 strains and associated genera.</title>
        <authorList>
            <person name="Sun Z."/>
            <person name="Harris H.M."/>
            <person name="McCann A."/>
            <person name="Guo C."/>
            <person name="Argimon S."/>
            <person name="Zhang W."/>
            <person name="Yang X."/>
            <person name="Jeffery I.B."/>
            <person name="Cooney J.C."/>
            <person name="Kagawa T.F."/>
            <person name="Liu W."/>
            <person name="Song Y."/>
            <person name="Salvetti E."/>
            <person name="Wrobel A."/>
            <person name="Rasinkangas P."/>
            <person name="Parkhill J."/>
            <person name="Rea M.C."/>
            <person name="O'Sullivan O."/>
            <person name="Ritari J."/>
            <person name="Douillard F.P."/>
            <person name="Paul Ross R."/>
            <person name="Yang R."/>
            <person name="Briner A.E."/>
            <person name="Felis G.E."/>
            <person name="de Vos W.M."/>
            <person name="Barrangou R."/>
            <person name="Klaenhammer T.R."/>
            <person name="Caufield P.W."/>
            <person name="Cui Y."/>
            <person name="Zhang H."/>
            <person name="O'Toole P.W."/>
        </authorList>
    </citation>
    <scope>NUCLEOTIDE SEQUENCE [LARGE SCALE GENOMIC DNA]</scope>
    <source>
        <strain evidence="1 2">DSM 5707</strain>
    </source>
</reference>
<evidence type="ECO:0000313" key="2">
    <source>
        <dbReference type="Proteomes" id="UP000051957"/>
    </source>
</evidence>
<accession>A0A0R1YYH3</accession>
<name>A0A0R1YYH3_9LACO</name>
<proteinExistence type="predicted"/>
<comment type="caution">
    <text evidence="1">The sequence shown here is derived from an EMBL/GenBank/DDBJ whole genome shotgun (WGS) entry which is preliminary data.</text>
</comment>
<dbReference type="PATRIC" id="fig|1423784.4.peg.212"/>
<sequence length="219" mass="24408">MSPVSKSLTVLTSRDLTLRITCRQSMIIKNAKLGRCLVRVAASRLTKAITIRMHRIQPANRTTSQQVTAIQLIPIIHRMLPTLKVGRLRIPTTAQMPLVETSSRQPILITVPIIGITRLTVTPRMIKEIILTITIPTITTRTTITRTVHILQHRVTITIIPTTTIATTVHQIIRLLDLLRIQQAPIRHRAIIPVQIRLTTATPTVFPIEILEAAGLAAV</sequence>
<dbReference type="AlphaFoldDB" id="A0A0R1YYH3"/>
<protein>
    <submittedName>
        <fullName evidence="1">Uncharacterized protein</fullName>
    </submittedName>
</protein>
<gene>
    <name evidence="1" type="ORF">FC51_GL000215</name>
</gene>
<organism evidence="1 2">
    <name type="scientific">Lentilactobacillus parabuchneri DSM 5707 = NBRC 107865</name>
    <dbReference type="NCBI Taxonomy" id="1423784"/>
    <lineage>
        <taxon>Bacteria</taxon>
        <taxon>Bacillati</taxon>
        <taxon>Bacillota</taxon>
        <taxon>Bacilli</taxon>
        <taxon>Lactobacillales</taxon>
        <taxon>Lactobacillaceae</taxon>
        <taxon>Lentilactobacillus</taxon>
    </lineage>
</organism>
<dbReference type="Proteomes" id="UP000051957">
    <property type="component" value="Unassembled WGS sequence"/>
</dbReference>
<evidence type="ECO:0000313" key="1">
    <source>
        <dbReference type="EMBL" id="KRM47736.1"/>
    </source>
</evidence>
<dbReference type="EMBL" id="AZGK01000001">
    <property type="protein sequence ID" value="KRM47736.1"/>
    <property type="molecule type" value="Genomic_DNA"/>
</dbReference>